<reference evidence="1" key="1">
    <citation type="submission" date="2014-11" db="EMBL/GenBank/DDBJ databases">
        <authorList>
            <person name="Amaro Gonzalez C."/>
        </authorList>
    </citation>
    <scope>NUCLEOTIDE SEQUENCE</scope>
</reference>
<evidence type="ECO:0000313" key="1">
    <source>
        <dbReference type="EMBL" id="JAH28584.1"/>
    </source>
</evidence>
<accession>A0A0E9RHJ8</accession>
<dbReference type="AlphaFoldDB" id="A0A0E9RHJ8"/>
<sequence length="53" mass="6139">MVLFTENCRKDTQDLVCVGLRMLKMSAPQCQEWGFFPSLALFEQVLSLCPVWE</sequence>
<name>A0A0E9RHJ8_ANGAN</name>
<reference evidence="1" key="2">
    <citation type="journal article" date="2015" name="Fish Shellfish Immunol.">
        <title>Early steps in the European eel (Anguilla anguilla)-Vibrio vulnificus interaction in the gills: Role of the RtxA13 toxin.</title>
        <authorList>
            <person name="Callol A."/>
            <person name="Pajuelo D."/>
            <person name="Ebbesson L."/>
            <person name="Teles M."/>
            <person name="MacKenzie S."/>
            <person name="Amaro C."/>
        </authorList>
    </citation>
    <scope>NUCLEOTIDE SEQUENCE</scope>
</reference>
<organism evidence="1">
    <name type="scientific">Anguilla anguilla</name>
    <name type="common">European freshwater eel</name>
    <name type="synonym">Muraena anguilla</name>
    <dbReference type="NCBI Taxonomy" id="7936"/>
    <lineage>
        <taxon>Eukaryota</taxon>
        <taxon>Metazoa</taxon>
        <taxon>Chordata</taxon>
        <taxon>Craniata</taxon>
        <taxon>Vertebrata</taxon>
        <taxon>Euteleostomi</taxon>
        <taxon>Actinopterygii</taxon>
        <taxon>Neopterygii</taxon>
        <taxon>Teleostei</taxon>
        <taxon>Anguilliformes</taxon>
        <taxon>Anguillidae</taxon>
        <taxon>Anguilla</taxon>
    </lineage>
</organism>
<dbReference type="EMBL" id="GBXM01079993">
    <property type="protein sequence ID" value="JAH28584.1"/>
    <property type="molecule type" value="Transcribed_RNA"/>
</dbReference>
<protein>
    <submittedName>
        <fullName evidence="1">Uncharacterized protein</fullName>
    </submittedName>
</protein>
<proteinExistence type="predicted"/>